<keyword evidence="1" id="KW-0472">Membrane</keyword>
<evidence type="ECO:0000256" key="1">
    <source>
        <dbReference type="SAM" id="Phobius"/>
    </source>
</evidence>
<sequence length="95" mass="10936">MVSLPCSVTGFSSRVVYFFVAFYCFSIAHVNQVRGTEMEEERRDMKAHKAYINMLDFVADAQQGIPKLCRCGSIMKEIVDEGDTYDYLPGKRYFI</sequence>
<comment type="caution">
    <text evidence="2">The sequence shown here is derived from an EMBL/GenBank/DDBJ whole genome shotgun (WGS) entry which is preliminary data.</text>
</comment>
<keyword evidence="1" id="KW-0812">Transmembrane</keyword>
<reference evidence="2 3" key="1">
    <citation type="journal article" date="2020" name="BMC Genomics">
        <title>Intraspecific diversification of the crop wild relative Brassica cretica Lam. using demographic model selection.</title>
        <authorList>
            <person name="Kioukis A."/>
            <person name="Michalopoulou V.A."/>
            <person name="Briers L."/>
            <person name="Pirintsos S."/>
            <person name="Studholme D.J."/>
            <person name="Pavlidis P."/>
            <person name="Sarris P.F."/>
        </authorList>
    </citation>
    <scope>NUCLEOTIDE SEQUENCE [LARGE SCALE GENOMIC DNA]</scope>
    <source>
        <strain evidence="3">cv. PFS-1207/04</strain>
    </source>
</reference>
<dbReference type="Proteomes" id="UP000266723">
    <property type="component" value="Unassembled WGS sequence"/>
</dbReference>
<evidence type="ECO:0000313" key="2">
    <source>
        <dbReference type="EMBL" id="KAF3596618.1"/>
    </source>
</evidence>
<accession>A0ABQ7EJ70</accession>
<evidence type="ECO:0000313" key="3">
    <source>
        <dbReference type="Proteomes" id="UP000266723"/>
    </source>
</evidence>
<keyword evidence="3" id="KW-1185">Reference proteome</keyword>
<dbReference type="EMBL" id="QGKV02000299">
    <property type="protein sequence ID" value="KAF3596618.1"/>
    <property type="molecule type" value="Genomic_DNA"/>
</dbReference>
<proteinExistence type="predicted"/>
<protein>
    <submittedName>
        <fullName evidence="2">Uncharacterized protein</fullName>
    </submittedName>
</protein>
<keyword evidence="1" id="KW-1133">Transmembrane helix</keyword>
<feature type="transmembrane region" description="Helical" evidence="1">
    <location>
        <begin position="15"/>
        <end position="33"/>
    </location>
</feature>
<organism evidence="2 3">
    <name type="scientific">Brassica cretica</name>
    <name type="common">Mustard</name>
    <dbReference type="NCBI Taxonomy" id="69181"/>
    <lineage>
        <taxon>Eukaryota</taxon>
        <taxon>Viridiplantae</taxon>
        <taxon>Streptophyta</taxon>
        <taxon>Embryophyta</taxon>
        <taxon>Tracheophyta</taxon>
        <taxon>Spermatophyta</taxon>
        <taxon>Magnoliopsida</taxon>
        <taxon>eudicotyledons</taxon>
        <taxon>Gunneridae</taxon>
        <taxon>Pentapetalae</taxon>
        <taxon>rosids</taxon>
        <taxon>malvids</taxon>
        <taxon>Brassicales</taxon>
        <taxon>Brassicaceae</taxon>
        <taxon>Brassiceae</taxon>
        <taxon>Brassica</taxon>
    </lineage>
</organism>
<name>A0ABQ7EJ70_BRACR</name>
<gene>
    <name evidence="2" type="ORF">DY000_02026277</name>
</gene>